<reference evidence="1 2" key="1">
    <citation type="submission" date="2017-11" db="EMBL/GenBank/DDBJ databases">
        <title>Comparitive Functional Genomics of Dry Heat Resistant strains isolated from the Viking Spacecraft.</title>
        <authorList>
            <person name="Seuylemezian A."/>
            <person name="Cooper K."/>
            <person name="Vaishampayan P."/>
        </authorList>
    </citation>
    <scope>NUCLEOTIDE SEQUENCE [LARGE SCALE GENOMIC DNA]</scope>
    <source>
        <strain evidence="1 2">V32-6</strain>
    </source>
</reference>
<gene>
    <name evidence="1" type="ORF">CVD27_23675</name>
</gene>
<comment type="caution">
    <text evidence="1">The sequence shown here is derived from an EMBL/GenBank/DDBJ whole genome shotgun (WGS) entry which is preliminary data.</text>
</comment>
<dbReference type="OrthoDB" id="2937597at2"/>
<name>A0A2N5H812_9BACI</name>
<dbReference type="Pfam" id="PF14164">
    <property type="entry name" value="YqzH"/>
    <property type="match status" value="1"/>
</dbReference>
<dbReference type="RefSeq" id="WP_101651027.1">
    <property type="nucleotide sequence ID" value="NZ_PGVE01000090.1"/>
</dbReference>
<evidence type="ECO:0008006" key="3">
    <source>
        <dbReference type="Google" id="ProtNLM"/>
    </source>
</evidence>
<keyword evidence="2" id="KW-1185">Reference proteome</keyword>
<accession>A0A2N5H812</accession>
<dbReference type="EMBL" id="PGVE01000090">
    <property type="protein sequence ID" value="PLS01662.1"/>
    <property type="molecule type" value="Genomic_DNA"/>
</dbReference>
<evidence type="ECO:0000313" key="2">
    <source>
        <dbReference type="Proteomes" id="UP000234950"/>
    </source>
</evidence>
<dbReference type="Proteomes" id="UP000234950">
    <property type="component" value="Unassembled WGS sequence"/>
</dbReference>
<dbReference type="InterPro" id="IPR025546">
    <property type="entry name" value="YqzH"/>
</dbReference>
<dbReference type="AlphaFoldDB" id="A0A2N5H812"/>
<protein>
    <recommendedName>
        <fullName evidence="3">YqzH-like protein</fullName>
    </recommendedName>
</protein>
<proteinExistence type="predicted"/>
<evidence type="ECO:0000313" key="1">
    <source>
        <dbReference type="EMBL" id="PLS01662.1"/>
    </source>
</evidence>
<organism evidence="1 2">
    <name type="scientific">Neobacillus cucumis</name>
    <dbReference type="NCBI Taxonomy" id="1740721"/>
    <lineage>
        <taxon>Bacteria</taxon>
        <taxon>Bacillati</taxon>
        <taxon>Bacillota</taxon>
        <taxon>Bacilli</taxon>
        <taxon>Bacillales</taxon>
        <taxon>Bacillaceae</taxon>
        <taxon>Neobacillus</taxon>
    </lineage>
</organism>
<sequence length="63" mass="7516">MDKKLVVKMIKNCFKQYYETDSIPIGEQDLNLLTNRILQWKEDEPTADLYEVVNDVVYEFLTN</sequence>